<dbReference type="Proteomes" id="UP000218164">
    <property type="component" value="Unassembled WGS sequence"/>
</dbReference>
<protein>
    <recommendedName>
        <fullName evidence="3">Peptidase A2 domain-containing protein</fullName>
    </recommendedName>
</protein>
<accession>A0A2A2HV23</accession>
<dbReference type="SUPFAM" id="SSF50630">
    <property type="entry name" value="Acid proteases"/>
    <property type="match status" value="1"/>
</dbReference>
<dbReference type="InterPro" id="IPR021109">
    <property type="entry name" value="Peptidase_aspartic_dom_sf"/>
</dbReference>
<gene>
    <name evidence="1" type="ORF">ASJ81_18135</name>
</gene>
<evidence type="ECO:0000313" key="2">
    <source>
        <dbReference type="Proteomes" id="UP000218164"/>
    </source>
</evidence>
<name>A0A2A2HV23_9EURY</name>
<sequence>MHEKATFDYYDNDPLVVVTLINPVLRKRHKACAYLDTGSDAVVIPEDIWFKLGLDKDLMASVSVVGNTVNTWYTFIDLEFLQNKHKDIEAFYNGTAGDILIGRNILDEYSVTFDGRNSKLYIE</sequence>
<evidence type="ECO:0008006" key="3">
    <source>
        <dbReference type="Google" id="ProtNLM"/>
    </source>
</evidence>
<keyword evidence="2" id="KW-1185">Reference proteome</keyword>
<dbReference type="AlphaFoldDB" id="A0A2A2HV23"/>
<dbReference type="EMBL" id="LMVP01000099">
    <property type="protein sequence ID" value="PAV13361.1"/>
    <property type="molecule type" value="Genomic_DNA"/>
</dbReference>
<reference evidence="1 2" key="1">
    <citation type="journal article" date="2017" name="BMC Genomics">
        <title>Genomic analysis of methanogenic archaea reveals a shift towards energy conservation.</title>
        <authorList>
            <person name="Gilmore S.P."/>
            <person name="Henske J.K."/>
            <person name="Sexton J.A."/>
            <person name="Solomon K.V."/>
            <person name="Seppala S."/>
            <person name="Yoo J.I."/>
            <person name="Huyett L.M."/>
            <person name="Pressman A."/>
            <person name="Cogan J.Z."/>
            <person name="Kivenson V."/>
            <person name="Peng X."/>
            <person name="Tan Y."/>
            <person name="Valentine D.L."/>
            <person name="O'Malley M.A."/>
        </authorList>
    </citation>
    <scope>NUCLEOTIDE SEQUENCE [LARGE SCALE GENOMIC DNA]</scope>
    <source>
        <strain evidence="1 2">MC-15</strain>
    </source>
</reference>
<dbReference type="Gene3D" id="2.40.70.10">
    <property type="entry name" value="Acid Proteases"/>
    <property type="match status" value="1"/>
</dbReference>
<dbReference type="OrthoDB" id="147157at2157"/>
<comment type="caution">
    <text evidence="1">The sequence shown here is derived from an EMBL/GenBank/DDBJ whole genome shotgun (WGS) entry which is preliminary data.</text>
</comment>
<evidence type="ECO:0000313" key="1">
    <source>
        <dbReference type="EMBL" id="PAV13361.1"/>
    </source>
</evidence>
<proteinExistence type="predicted"/>
<dbReference type="RefSeq" id="WP_095643819.1">
    <property type="nucleotide sequence ID" value="NZ_LMVP01000099.1"/>
</dbReference>
<organism evidence="1 2">
    <name type="scientific">Methanosarcina spelaei</name>
    <dbReference type="NCBI Taxonomy" id="1036679"/>
    <lineage>
        <taxon>Archaea</taxon>
        <taxon>Methanobacteriati</taxon>
        <taxon>Methanobacteriota</taxon>
        <taxon>Stenosarchaea group</taxon>
        <taxon>Methanomicrobia</taxon>
        <taxon>Methanosarcinales</taxon>
        <taxon>Methanosarcinaceae</taxon>
        <taxon>Methanosarcina</taxon>
    </lineage>
</organism>